<name>A0A8S5SWI2_9CAUD</name>
<evidence type="ECO:0000313" key="2">
    <source>
        <dbReference type="EMBL" id="DAF55326.1"/>
    </source>
</evidence>
<keyword evidence="1" id="KW-1133">Transmembrane helix</keyword>
<accession>A0A8S5SWI2</accession>
<feature type="transmembrane region" description="Helical" evidence="1">
    <location>
        <begin position="7"/>
        <end position="26"/>
    </location>
</feature>
<organism evidence="2">
    <name type="scientific">Siphoviridae sp. ctZHD14</name>
    <dbReference type="NCBI Taxonomy" id="2827891"/>
    <lineage>
        <taxon>Viruses</taxon>
        <taxon>Duplodnaviria</taxon>
        <taxon>Heunggongvirae</taxon>
        <taxon>Uroviricota</taxon>
        <taxon>Caudoviricetes</taxon>
    </lineage>
</organism>
<reference evidence="2" key="1">
    <citation type="journal article" date="2021" name="Proc. Natl. Acad. Sci. U.S.A.">
        <title>A Catalog of Tens of Thousands of Viruses from Human Metagenomes Reveals Hidden Associations with Chronic Diseases.</title>
        <authorList>
            <person name="Tisza M.J."/>
            <person name="Buck C.B."/>
        </authorList>
    </citation>
    <scope>NUCLEOTIDE SEQUENCE</scope>
    <source>
        <strain evidence="2">CtZHD14</strain>
    </source>
</reference>
<keyword evidence="1" id="KW-0472">Membrane</keyword>
<keyword evidence="1" id="KW-0812">Transmembrane</keyword>
<proteinExistence type="predicted"/>
<feature type="transmembrane region" description="Helical" evidence="1">
    <location>
        <begin position="32"/>
        <end position="52"/>
    </location>
</feature>
<evidence type="ECO:0000256" key="1">
    <source>
        <dbReference type="SAM" id="Phobius"/>
    </source>
</evidence>
<protein>
    <submittedName>
        <fullName evidence="2">Uncharacterized protein</fullName>
    </submittedName>
</protein>
<sequence length="55" mass="6413">MKKLIEIIPYVLLYVAIVTLCFLYLPYFLIKYFVAVLLAIVFGIILLCFVIARIE</sequence>
<dbReference type="EMBL" id="BK032687">
    <property type="protein sequence ID" value="DAF55326.1"/>
    <property type="molecule type" value="Genomic_DNA"/>
</dbReference>